<dbReference type="PROSITE" id="PS00922">
    <property type="entry name" value="TRANSGLYCOSYLASE"/>
    <property type="match status" value="1"/>
</dbReference>
<dbReference type="GO" id="GO:0008933">
    <property type="term" value="F:peptidoglycan lytic transglycosylase activity"/>
    <property type="evidence" value="ECO:0007669"/>
    <property type="project" value="InterPro"/>
</dbReference>
<sequence length="639" mass="73979">MFRLIFSVLIIFSLFLSSLISTTTSANQTSIRQAFQEAEKYVWQPNSSHYQTLYQQLHYYPLQPYLDQQRLMHGMKMSYTAEISQFLEKYRGSPLDWPLRKKWLSYLAKRDNALLFQNFFKPTSDVELTCQYYRYQLKSGVAASKILPKITKLWVVGKSQPKVCDPLFTLWQKAGYRTDERIWQRIALAADGGKHTLIPYLTQLLPEKEQYLGTLWHKVRRDPAYISNMKRFPQKSVKEAAIAAYGLKRLIWRNPEKALNTYSKAIEVLPFSESQQQQIVLKFAIALASKNHKGSALWLAKVDEKLQSTNIVQWRMADLLREQDWPAIKADLKALPETLHKKNQWRYWYGRSLLETGETALGHEVLSELANKRHYYGFLAASAIQQSVNLQNNPLAISLAEKVALLKNPAAKRAFEFFHIGRFHQARREWNFWLSQLNDREKLAASRIAYEAQWFDRAIFTLSNVGYLDDVDLRFPLAFADEITHSAGIYKINPAWAFAIARRESSFMADANSPAGAKGLMQVMPATAKHLQKRKVTNKRLMNAKDNIKLGTKYLKRLLDRHDGNQVLATAAYNAGPYRVRSWLKGLKPMPADIWIETIPYKETREYVKSVMAYQEIYQIKVGQEASLFDQIFSMSIAQ</sequence>
<dbReference type="Proteomes" id="UP000321917">
    <property type="component" value="Unassembled WGS sequence"/>
</dbReference>
<dbReference type="InterPro" id="IPR008258">
    <property type="entry name" value="Transglycosylase_SLT_dom_1"/>
</dbReference>
<dbReference type="EMBL" id="VOLQ01000031">
    <property type="protein sequence ID" value="TWX64480.1"/>
    <property type="molecule type" value="Genomic_DNA"/>
</dbReference>
<evidence type="ECO:0000256" key="3">
    <source>
        <dbReference type="SAM" id="SignalP"/>
    </source>
</evidence>
<dbReference type="EMBL" id="VOLR01000028">
    <property type="protein sequence ID" value="TWX55578.1"/>
    <property type="molecule type" value="Genomic_DNA"/>
</dbReference>
<dbReference type="InterPro" id="IPR008939">
    <property type="entry name" value="Lytic_TGlycosylase_superhlx_U"/>
</dbReference>
<comment type="caution">
    <text evidence="7">The sequence shown here is derived from an EMBL/GenBank/DDBJ whole genome shotgun (WGS) entry which is preliminary data.</text>
</comment>
<comment type="similarity">
    <text evidence="1">Belongs to the transglycosylase Slt family.</text>
</comment>
<evidence type="ECO:0000313" key="6">
    <source>
        <dbReference type="EMBL" id="TWX55578.1"/>
    </source>
</evidence>
<evidence type="ECO:0000313" key="7">
    <source>
        <dbReference type="EMBL" id="TWX64480.1"/>
    </source>
</evidence>
<dbReference type="GO" id="GO:0000270">
    <property type="term" value="P:peptidoglycan metabolic process"/>
    <property type="evidence" value="ECO:0007669"/>
    <property type="project" value="InterPro"/>
</dbReference>
<dbReference type="GO" id="GO:0004553">
    <property type="term" value="F:hydrolase activity, hydrolyzing O-glycosyl compounds"/>
    <property type="evidence" value="ECO:0007669"/>
    <property type="project" value="InterPro"/>
</dbReference>
<evidence type="ECO:0000259" key="5">
    <source>
        <dbReference type="Pfam" id="PF14718"/>
    </source>
</evidence>
<dbReference type="InterPro" id="IPR037061">
    <property type="entry name" value="Lytic_TGlycoase_superhlx_L_sf"/>
</dbReference>
<evidence type="ECO:0000256" key="1">
    <source>
        <dbReference type="ARBA" id="ARBA00007734"/>
    </source>
</evidence>
<dbReference type="PANTHER" id="PTHR37423">
    <property type="entry name" value="SOLUBLE LYTIC MUREIN TRANSGLYCOSYLASE-RELATED"/>
    <property type="match status" value="1"/>
</dbReference>
<dbReference type="SUPFAM" id="SSF48435">
    <property type="entry name" value="Bacterial muramidases"/>
    <property type="match status" value="1"/>
</dbReference>
<feature type="signal peptide" evidence="3">
    <location>
        <begin position="1"/>
        <end position="26"/>
    </location>
</feature>
<dbReference type="AlphaFoldDB" id="A0A5C6Q702"/>
<keyword evidence="8" id="KW-1185">Reference proteome</keyword>
<evidence type="ECO:0000313" key="9">
    <source>
        <dbReference type="Proteomes" id="UP000321917"/>
    </source>
</evidence>
<dbReference type="Gene3D" id="1.10.1240.20">
    <property type="entry name" value="Lytic transglycosylase, superhelical linker domain"/>
    <property type="match status" value="1"/>
</dbReference>
<accession>A0A5C6Q702</accession>
<name>A0A5C6Q702_9GAMM</name>
<dbReference type="GO" id="GO:0016020">
    <property type="term" value="C:membrane"/>
    <property type="evidence" value="ECO:0007669"/>
    <property type="project" value="InterPro"/>
</dbReference>
<dbReference type="Proteomes" id="UP000321525">
    <property type="component" value="Unassembled WGS sequence"/>
</dbReference>
<dbReference type="RefSeq" id="WP_146800519.1">
    <property type="nucleotide sequence ID" value="NZ_VOLP01000027.1"/>
</dbReference>
<protein>
    <submittedName>
        <fullName evidence="7">Lytic murein transglycosylase</fullName>
    </submittedName>
</protein>
<dbReference type="InterPro" id="IPR023346">
    <property type="entry name" value="Lysozyme-like_dom_sf"/>
</dbReference>
<dbReference type="OrthoDB" id="92254at2"/>
<dbReference type="SUPFAM" id="SSF53955">
    <property type="entry name" value="Lysozyme-like"/>
    <property type="match status" value="1"/>
</dbReference>
<dbReference type="Gene3D" id="1.10.530.10">
    <property type="match status" value="1"/>
</dbReference>
<keyword evidence="2 3" id="KW-0732">Signal</keyword>
<dbReference type="GO" id="GO:0042597">
    <property type="term" value="C:periplasmic space"/>
    <property type="evidence" value="ECO:0007669"/>
    <property type="project" value="InterPro"/>
</dbReference>
<feature type="domain" description="Lytic transglycosylase superhelical linker" evidence="5">
    <location>
        <begin position="407"/>
        <end position="471"/>
    </location>
</feature>
<dbReference type="PANTHER" id="PTHR37423:SF5">
    <property type="entry name" value="SOLUBLE LYTIC MUREIN TRANSGLYCOSYLASE"/>
    <property type="match status" value="1"/>
</dbReference>
<feature type="domain" description="Transglycosylase SLT" evidence="4">
    <location>
        <begin position="487"/>
        <end position="585"/>
    </location>
</feature>
<dbReference type="Gene3D" id="1.25.20.10">
    <property type="entry name" value="Bacterial muramidases"/>
    <property type="match status" value="1"/>
</dbReference>
<evidence type="ECO:0000259" key="4">
    <source>
        <dbReference type="Pfam" id="PF01464"/>
    </source>
</evidence>
<reference evidence="7 9" key="1">
    <citation type="submission" date="2019-07" db="EMBL/GenBank/DDBJ databases">
        <title>Genomes of sea-ice associated Colwellia species.</title>
        <authorList>
            <person name="Bowman J.P."/>
        </authorList>
    </citation>
    <scope>NUCLEOTIDE SEQUENCE [LARGE SCALE GENOMIC DNA]</scope>
    <source>
        <strain evidence="6 8">ACAM 607</strain>
        <strain evidence="7 9">IC036</strain>
    </source>
</reference>
<proteinExistence type="inferred from homology"/>
<organism evidence="7 9">
    <name type="scientific">Colwellia hornerae</name>
    <dbReference type="NCBI Taxonomy" id="89402"/>
    <lineage>
        <taxon>Bacteria</taxon>
        <taxon>Pseudomonadati</taxon>
        <taxon>Pseudomonadota</taxon>
        <taxon>Gammaproteobacteria</taxon>
        <taxon>Alteromonadales</taxon>
        <taxon>Colwelliaceae</taxon>
        <taxon>Colwellia</taxon>
    </lineage>
</organism>
<dbReference type="InterPro" id="IPR012289">
    <property type="entry name" value="Lytic_TGlycosylase_superhlx_L"/>
</dbReference>
<feature type="chain" id="PRO_5022892609" evidence="3">
    <location>
        <begin position="27"/>
        <end position="639"/>
    </location>
</feature>
<dbReference type="Pfam" id="PF01464">
    <property type="entry name" value="SLT"/>
    <property type="match status" value="1"/>
</dbReference>
<evidence type="ECO:0000313" key="8">
    <source>
        <dbReference type="Proteomes" id="UP000321525"/>
    </source>
</evidence>
<gene>
    <name evidence="6" type="ORF">ESZ26_16335</name>
    <name evidence="7" type="ORF">ESZ27_14390</name>
</gene>
<dbReference type="Pfam" id="PF14718">
    <property type="entry name" value="SLT_L"/>
    <property type="match status" value="1"/>
</dbReference>
<dbReference type="InterPro" id="IPR000189">
    <property type="entry name" value="Transglyc_AS"/>
</dbReference>
<dbReference type="CDD" id="cd13401">
    <property type="entry name" value="Slt70-like"/>
    <property type="match status" value="1"/>
</dbReference>
<evidence type="ECO:0000256" key="2">
    <source>
        <dbReference type="ARBA" id="ARBA00022729"/>
    </source>
</evidence>